<evidence type="ECO:0000256" key="6">
    <source>
        <dbReference type="ARBA" id="ARBA00022837"/>
    </source>
</evidence>
<keyword evidence="7" id="KW-1015">Disulfide bond</keyword>
<keyword evidence="5" id="KW-0430">Lectin</keyword>
<dbReference type="Pfam" id="PF22633">
    <property type="entry name" value="F5_F8_type_C_2"/>
    <property type="match status" value="1"/>
</dbReference>
<dbReference type="AlphaFoldDB" id="A0A6I8T0M1"/>
<keyword evidence="6" id="KW-0106">Calcium</keyword>
<dbReference type="InterPro" id="IPR006585">
    <property type="entry name" value="FTP1"/>
</dbReference>
<feature type="domain" description="Fucolectin tachylectin-4 pentraxin-1" evidence="9">
    <location>
        <begin position="25"/>
        <end position="168"/>
    </location>
</feature>
<feature type="chain" id="PRO_5030857313" description="Fucolectin tachylectin-4 pentraxin-1 domain-containing protein" evidence="8">
    <location>
        <begin position="19"/>
        <end position="262"/>
    </location>
</feature>
<evidence type="ECO:0000256" key="3">
    <source>
        <dbReference type="ARBA" id="ARBA00011233"/>
    </source>
</evidence>
<dbReference type="InterPro" id="IPR051941">
    <property type="entry name" value="BG_Antigen-Binding_Lectin"/>
</dbReference>
<dbReference type="SUPFAM" id="SSF49785">
    <property type="entry name" value="Galactose-binding domain-like"/>
    <property type="match status" value="1"/>
</dbReference>
<comment type="similarity">
    <text evidence="2">Belongs to the fucolectin family.</text>
</comment>
<evidence type="ECO:0000256" key="7">
    <source>
        <dbReference type="ARBA" id="ARBA00023157"/>
    </source>
</evidence>
<dbReference type="GO" id="GO:0042806">
    <property type="term" value="F:fucose binding"/>
    <property type="evidence" value="ECO:0007669"/>
    <property type="project" value="UniProtKB-ARBA"/>
</dbReference>
<dbReference type="InterPro" id="IPR008979">
    <property type="entry name" value="Galactose-bd-like_sf"/>
</dbReference>
<dbReference type="GO" id="GO:0010185">
    <property type="term" value="P:regulation of cellular defense response"/>
    <property type="evidence" value="ECO:0007669"/>
    <property type="project" value="UniProtKB-ARBA"/>
</dbReference>
<dbReference type="Ensembl" id="ENSXETT00000073475">
    <property type="protein sequence ID" value="ENSXETP00000099670"/>
    <property type="gene ID" value="ENSXETG00000013559"/>
</dbReference>
<feature type="signal peptide" evidence="8">
    <location>
        <begin position="1"/>
        <end position="18"/>
    </location>
</feature>
<evidence type="ECO:0000256" key="2">
    <source>
        <dbReference type="ARBA" id="ARBA00010147"/>
    </source>
</evidence>
<keyword evidence="4" id="KW-0479">Metal-binding</keyword>
<dbReference type="InParanoid" id="A0A6I8T0M1"/>
<dbReference type="GO" id="GO:0046872">
    <property type="term" value="F:metal ion binding"/>
    <property type="evidence" value="ECO:0007669"/>
    <property type="project" value="UniProtKB-KW"/>
</dbReference>
<evidence type="ECO:0000256" key="4">
    <source>
        <dbReference type="ARBA" id="ARBA00022723"/>
    </source>
</evidence>
<proteinExistence type="inferred from homology"/>
<reference evidence="10" key="2">
    <citation type="submission" date="2020-05" db="UniProtKB">
        <authorList>
            <consortium name="Ensembl"/>
        </authorList>
    </citation>
    <scope>IDENTIFICATION</scope>
</reference>
<comment type="function">
    <text evidence="1">Acts as a defensive agent. Recognizes blood group fucosylated oligosaccharides including A, B, H and Lewis B-type antigens. Does not recognize Lewis A antigen and has low affinity for monovalent haptens.</text>
</comment>
<dbReference type="PANTHER" id="PTHR45713:SF11">
    <property type="entry name" value="FUCOLECTIN TACHYLECTIN-4 PENTRAXIN-1 DOMAIN-CONTAINING PROTEIN"/>
    <property type="match status" value="1"/>
</dbReference>
<evidence type="ECO:0000259" key="9">
    <source>
        <dbReference type="SMART" id="SM00607"/>
    </source>
</evidence>
<dbReference type="SMART" id="SM00607">
    <property type="entry name" value="FTP"/>
    <property type="match status" value="1"/>
</dbReference>
<accession>A0A6I8T0M1</accession>
<dbReference type="GO" id="GO:0001868">
    <property type="term" value="P:regulation of complement activation, lectin pathway"/>
    <property type="evidence" value="ECO:0007669"/>
    <property type="project" value="UniProtKB-ARBA"/>
</dbReference>
<dbReference type="GeneTree" id="ENSGT01060000248575"/>
<dbReference type="PANTHER" id="PTHR45713">
    <property type="entry name" value="FTP DOMAIN-CONTAINING PROTEIN"/>
    <property type="match status" value="1"/>
</dbReference>
<evidence type="ECO:0000313" key="10">
    <source>
        <dbReference type="Ensembl" id="ENSXETP00000099670"/>
    </source>
</evidence>
<dbReference type="Bgee" id="ENSXETG00000013559">
    <property type="expression patterns" value="Expressed in liver and 5 other cell types or tissues"/>
</dbReference>
<evidence type="ECO:0000256" key="8">
    <source>
        <dbReference type="SAM" id="SignalP"/>
    </source>
</evidence>
<comment type="subunit">
    <text evidence="3">Homotrimer.</text>
</comment>
<dbReference type="Gene3D" id="2.60.120.260">
    <property type="entry name" value="Galactose-binding domain-like"/>
    <property type="match status" value="1"/>
</dbReference>
<name>A0A6I8T0M1_XENTR</name>
<keyword evidence="8" id="KW-0732">Signal</keyword>
<reference evidence="10" key="1">
    <citation type="journal article" date="2010" name="Science">
        <title>The genome of the Western clawed frog Xenopus tropicalis.</title>
        <authorList>
            <person name="Hellsten U."/>
            <person name="Harland R.M."/>
            <person name="Gilchrist M.J."/>
            <person name="Hendrix D."/>
            <person name="Jurka J."/>
            <person name="Kapitonov V."/>
            <person name="Ovcharenko I."/>
            <person name="Putnam N.H."/>
            <person name="Shu S."/>
            <person name="Taher L."/>
            <person name="Blitz I.L."/>
            <person name="Blumberg B."/>
            <person name="Dichmann D.S."/>
            <person name="Dubchak I."/>
            <person name="Amaya E."/>
            <person name="Detter J.C."/>
            <person name="Fletcher R."/>
            <person name="Gerhard D.S."/>
            <person name="Goodstein D."/>
            <person name="Graves T."/>
            <person name="Grigoriev I.V."/>
            <person name="Grimwood J."/>
            <person name="Kawashima T."/>
            <person name="Lindquist E."/>
            <person name="Lucas S.M."/>
            <person name="Mead P.E."/>
            <person name="Mitros T."/>
            <person name="Ogino H."/>
            <person name="Ohta Y."/>
            <person name="Poliakov A.V."/>
            <person name="Pollet N."/>
            <person name="Robert J."/>
            <person name="Salamov A."/>
            <person name="Sater A.K."/>
            <person name="Schmutz J."/>
            <person name="Terry A."/>
            <person name="Vize P.D."/>
            <person name="Warren W.C."/>
            <person name="Wells D."/>
            <person name="Wills A."/>
            <person name="Wilson R.K."/>
            <person name="Zimmerman L.B."/>
            <person name="Zorn A.M."/>
            <person name="Grainger R."/>
            <person name="Grammer T."/>
            <person name="Khokha M.K."/>
            <person name="Richardson P.M."/>
            <person name="Rokhsar D.S."/>
        </authorList>
    </citation>
    <scope>NUCLEOTIDE SEQUENCE [LARGE SCALE GENOMIC DNA]</scope>
    <source>
        <strain evidence="10">Nigerian</strain>
    </source>
</reference>
<organism evidence="10">
    <name type="scientific">Xenopus tropicalis</name>
    <name type="common">Western clawed frog</name>
    <name type="synonym">Silurana tropicalis</name>
    <dbReference type="NCBI Taxonomy" id="8364"/>
    <lineage>
        <taxon>Eukaryota</taxon>
        <taxon>Metazoa</taxon>
        <taxon>Chordata</taxon>
        <taxon>Craniata</taxon>
        <taxon>Vertebrata</taxon>
        <taxon>Euteleostomi</taxon>
        <taxon>Amphibia</taxon>
        <taxon>Batrachia</taxon>
        <taxon>Anura</taxon>
        <taxon>Pipoidea</taxon>
        <taxon>Pipidae</taxon>
        <taxon>Xenopodinae</taxon>
        <taxon>Xenopus</taxon>
        <taxon>Silurana</taxon>
    </lineage>
</organism>
<sequence length="262" mass="29314">MMHVGILLTSVLIGWVQSSHNFLSGTNLAISGEAQQSSVYSPAPQFSAATAIDGIEETNIYKSPCVLTNRNHEPWWRLDLKKRYKIRTVVIVNRGDCCSERLKGAQIRVGNSPDNNNPVCAIITDTAKVSITVSCYGIEGRYISVVIPERAEYLQLCEVKVYGEESPNHKGKICWECWLGFSKGRNGISYIVIIIHYYSDFWHSTPNLGRLIGFISPISPKLRNVICSYSRVTVFLTNLHRGRTNGSILYCAPIWQGNSVNI</sequence>
<evidence type="ECO:0000256" key="5">
    <source>
        <dbReference type="ARBA" id="ARBA00022734"/>
    </source>
</evidence>
<protein>
    <recommendedName>
        <fullName evidence="9">Fucolectin tachylectin-4 pentraxin-1 domain-containing protein</fullName>
    </recommendedName>
</protein>
<evidence type="ECO:0000256" key="1">
    <source>
        <dbReference type="ARBA" id="ARBA00002219"/>
    </source>
</evidence>